<evidence type="ECO:0000256" key="1">
    <source>
        <dbReference type="ARBA" id="ARBA00005351"/>
    </source>
</evidence>
<dbReference type="Pfam" id="PF04190">
    <property type="entry name" value="GET4"/>
    <property type="match status" value="1"/>
</dbReference>
<dbReference type="EMBL" id="BRXX01000322">
    <property type="protein sequence ID" value="GMI04815.1"/>
    <property type="molecule type" value="Genomic_DNA"/>
</dbReference>
<sequence>MSAALARRKKQKAKAAAAAANSAPGTNTMEQRVKHLLSQTDTPSHYEALQLLTSNTHRSLKLGDVDKALKTAYDGTSLLLNYNQVEVASQMSLCYVTTLVDARVLSTDKEVTNILNISELYAKCAESRDSKKGVYWIEFLKAAMKWSAGMSETLLGDKRLHSNLGRVLWDQEEKRDAVVSLVLGEEVEEIISRIWDAGSERDYLFCVGVVNFLALQNMRDASALVLGFKAKFEGDSGAVAATRYCTFATWLLEICKRDAGQLYQWLASQFQDISRDPQWGPLLTKIGKVYFGIKPPPNMLSMLEGMLGGGM</sequence>
<evidence type="ECO:0000313" key="3">
    <source>
        <dbReference type="Proteomes" id="UP001165160"/>
    </source>
</evidence>
<proteinExistence type="inferred from homology"/>
<organism evidence="2 3">
    <name type="scientific">Triparma verrucosa</name>
    <dbReference type="NCBI Taxonomy" id="1606542"/>
    <lineage>
        <taxon>Eukaryota</taxon>
        <taxon>Sar</taxon>
        <taxon>Stramenopiles</taxon>
        <taxon>Ochrophyta</taxon>
        <taxon>Bolidophyceae</taxon>
        <taxon>Parmales</taxon>
        <taxon>Triparmaceae</taxon>
        <taxon>Triparma</taxon>
    </lineage>
</organism>
<accession>A0A9W7CFL8</accession>
<dbReference type="GO" id="GO:0045048">
    <property type="term" value="P:protein insertion into ER membrane"/>
    <property type="evidence" value="ECO:0007669"/>
    <property type="project" value="InterPro"/>
</dbReference>
<dbReference type="Proteomes" id="UP001165160">
    <property type="component" value="Unassembled WGS sequence"/>
</dbReference>
<comment type="similarity">
    <text evidence="1">Belongs to the GET4 family.</text>
</comment>
<dbReference type="AlphaFoldDB" id="A0A9W7CFL8"/>
<dbReference type="Gene3D" id="1.25.40.10">
    <property type="entry name" value="Tetratricopeptide repeat domain"/>
    <property type="match status" value="1"/>
</dbReference>
<comment type="caution">
    <text evidence="2">The sequence shown here is derived from an EMBL/GenBank/DDBJ whole genome shotgun (WGS) entry which is preliminary data.</text>
</comment>
<evidence type="ECO:0000313" key="2">
    <source>
        <dbReference type="EMBL" id="GMI04815.1"/>
    </source>
</evidence>
<protein>
    <recommendedName>
        <fullName evidence="4">Golgi to ER traffic protein 4</fullName>
    </recommendedName>
</protein>
<dbReference type="InterPro" id="IPR011990">
    <property type="entry name" value="TPR-like_helical_dom_sf"/>
</dbReference>
<dbReference type="InterPro" id="IPR007317">
    <property type="entry name" value="GET4"/>
</dbReference>
<evidence type="ECO:0008006" key="4">
    <source>
        <dbReference type="Google" id="ProtNLM"/>
    </source>
</evidence>
<dbReference type="GO" id="GO:0005829">
    <property type="term" value="C:cytosol"/>
    <property type="evidence" value="ECO:0007669"/>
    <property type="project" value="TreeGrafter"/>
</dbReference>
<name>A0A9W7CFL8_9STRA</name>
<dbReference type="PANTHER" id="PTHR12875">
    <property type="entry name" value="GOLGI TO ER TRAFFIC PROTEIN 4 HOMOLOG"/>
    <property type="match status" value="1"/>
</dbReference>
<gene>
    <name evidence="2" type="ORF">TrVE_jg13359</name>
</gene>
<dbReference type="PANTHER" id="PTHR12875:SF0">
    <property type="entry name" value="GOLGI TO ER TRAFFIC PROTEIN 4 HOMOLOG"/>
    <property type="match status" value="1"/>
</dbReference>
<keyword evidence="3" id="KW-1185">Reference proteome</keyword>
<reference evidence="3" key="1">
    <citation type="journal article" date="2023" name="Commun. Biol.">
        <title>Genome analysis of Parmales, the sister group of diatoms, reveals the evolutionary specialization of diatoms from phago-mixotrophs to photoautotrophs.</title>
        <authorList>
            <person name="Ban H."/>
            <person name="Sato S."/>
            <person name="Yoshikawa S."/>
            <person name="Yamada K."/>
            <person name="Nakamura Y."/>
            <person name="Ichinomiya M."/>
            <person name="Sato N."/>
            <person name="Blanc-Mathieu R."/>
            <person name="Endo H."/>
            <person name="Kuwata A."/>
            <person name="Ogata H."/>
        </authorList>
    </citation>
    <scope>NUCLEOTIDE SEQUENCE [LARGE SCALE GENOMIC DNA]</scope>
    <source>
        <strain evidence="3">NIES 3699</strain>
    </source>
</reference>